<name>A0ABV9TSY3_9ACTN</name>
<dbReference type="Gene3D" id="3.40.50.1820">
    <property type="entry name" value="alpha/beta hydrolase"/>
    <property type="match status" value="1"/>
</dbReference>
<gene>
    <name evidence="2" type="ORF">ACFPCY_04960</name>
</gene>
<accession>A0ABV9TSY3</accession>
<dbReference type="InterPro" id="IPR000073">
    <property type="entry name" value="AB_hydrolase_1"/>
</dbReference>
<evidence type="ECO:0000313" key="3">
    <source>
        <dbReference type="Proteomes" id="UP001595872"/>
    </source>
</evidence>
<organism evidence="2 3">
    <name type="scientific">Actinomadura gamaensis</name>
    <dbReference type="NCBI Taxonomy" id="1763541"/>
    <lineage>
        <taxon>Bacteria</taxon>
        <taxon>Bacillati</taxon>
        <taxon>Actinomycetota</taxon>
        <taxon>Actinomycetes</taxon>
        <taxon>Streptosporangiales</taxon>
        <taxon>Thermomonosporaceae</taxon>
        <taxon>Actinomadura</taxon>
    </lineage>
</organism>
<dbReference type="RefSeq" id="WP_378252590.1">
    <property type="nucleotide sequence ID" value="NZ_JBHSIT010000001.1"/>
</dbReference>
<dbReference type="GO" id="GO:0016787">
    <property type="term" value="F:hydrolase activity"/>
    <property type="evidence" value="ECO:0007669"/>
    <property type="project" value="UniProtKB-KW"/>
</dbReference>
<dbReference type="SUPFAM" id="SSF53474">
    <property type="entry name" value="alpha/beta-Hydrolases"/>
    <property type="match status" value="1"/>
</dbReference>
<evidence type="ECO:0000259" key="1">
    <source>
        <dbReference type="Pfam" id="PF12697"/>
    </source>
</evidence>
<dbReference type="Proteomes" id="UP001595872">
    <property type="component" value="Unassembled WGS sequence"/>
</dbReference>
<comment type="caution">
    <text evidence="2">The sequence shown here is derived from an EMBL/GenBank/DDBJ whole genome shotgun (WGS) entry which is preliminary data.</text>
</comment>
<sequence length="187" mass="20816">MRCAGWSKSPSATDIADVRLIPIADLLNGTNRPSLTRQIASYVLDRDVRDRVRDRVLHALGPDTRVVVGHSLGSVAAYEALCALQHQVSVFITLGSPLGFRRAIFDRLTSHDWPGELGRWVNVADRKDPVAMRRRLRPLFGDGTQVEDLVVNNGPQPHAMRSYLKADAVRSVISQAMARRHMEDQGE</sequence>
<keyword evidence="3" id="KW-1185">Reference proteome</keyword>
<protein>
    <submittedName>
        <fullName evidence="2">Alpha/beta fold hydrolase</fullName>
    </submittedName>
</protein>
<dbReference type="EMBL" id="JBHSIT010000001">
    <property type="protein sequence ID" value="MFC4906656.1"/>
    <property type="molecule type" value="Genomic_DNA"/>
</dbReference>
<keyword evidence="2" id="KW-0378">Hydrolase</keyword>
<evidence type="ECO:0000313" key="2">
    <source>
        <dbReference type="EMBL" id="MFC4906656.1"/>
    </source>
</evidence>
<proteinExistence type="predicted"/>
<dbReference type="Pfam" id="PF12697">
    <property type="entry name" value="Abhydrolase_6"/>
    <property type="match status" value="1"/>
</dbReference>
<reference evidence="3" key="1">
    <citation type="journal article" date="2019" name="Int. J. Syst. Evol. Microbiol.">
        <title>The Global Catalogue of Microorganisms (GCM) 10K type strain sequencing project: providing services to taxonomists for standard genome sequencing and annotation.</title>
        <authorList>
            <consortium name="The Broad Institute Genomics Platform"/>
            <consortium name="The Broad Institute Genome Sequencing Center for Infectious Disease"/>
            <person name="Wu L."/>
            <person name="Ma J."/>
        </authorList>
    </citation>
    <scope>NUCLEOTIDE SEQUENCE [LARGE SCALE GENOMIC DNA]</scope>
    <source>
        <strain evidence="3">KLKA75</strain>
    </source>
</reference>
<dbReference type="InterPro" id="IPR029058">
    <property type="entry name" value="AB_hydrolase_fold"/>
</dbReference>
<feature type="domain" description="AB hydrolase-1" evidence="1">
    <location>
        <begin position="46"/>
        <end position="175"/>
    </location>
</feature>